<reference evidence="2 3" key="1">
    <citation type="submission" date="2020-07" db="EMBL/GenBank/DDBJ databases">
        <title>Thermogemmata thermophila gen. nov., sp. nov., a novel moderate thermophilic planctomycete from a Kamchatka hot spring.</title>
        <authorList>
            <person name="Elcheninov A.G."/>
            <person name="Podosokorskaya O.A."/>
            <person name="Kovaleva O.L."/>
            <person name="Novikov A."/>
            <person name="Bonch-Osmolovskaya E.A."/>
            <person name="Toshchakov S.V."/>
            <person name="Kublanov I.V."/>
        </authorList>
    </citation>
    <scope>NUCLEOTIDE SEQUENCE [LARGE SCALE GENOMIC DNA]</scope>
    <source>
        <strain evidence="2 3">2918</strain>
    </source>
</reference>
<evidence type="ECO:0000313" key="3">
    <source>
        <dbReference type="Proteomes" id="UP000542342"/>
    </source>
</evidence>
<feature type="transmembrane region" description="Helical" evidence="1">
    <location>
        <begin position="12"/>
        <end position="32"/>
    </location>
</feature>
<accession>A0A7V9ABJ8</accession>
<dbReference type="EMBL" id="JACEFB010000004">
    <property type="protein sequence ID" value="MBA2226128.1"/>
    <property type="molecule type" value="Genomic_DNA"/>
</dbReference>
<keyword evidence="3" id="KW-1185">Reference proteome</keyword>
<dbReference type="Proteomes" id="UP000542342">
    <property type="component" value="Unassembled WGS sequence"/>
</dbReference>
<keyword evidence="1" id="KW-0812">Transmembrane</keyword>
<name>A0A7V9ABJ8_9BACT</name>
<proteinExistence type="predicted"/>
<keyword evidence="1" id="KW-1133">Transmembrane helix</keyword>
<sequence length="120" mass="13725">MAKRSEAERPRPWLWVLLGVLAVAAAVVWWPGCRKYPQVTSPEALSLARRLYTACNTRHEGRLTAVEAEVDRLAQQGILTPREEEAFRFIVGLARAGQWERAERESFRLAEDQLRPGARR</sequence>
<dbReference type="AlphaFoldDB" id="A0A7V9ABJ8"/>
<gene>
    <name evidence="2" type="ORF">H0921_08130</name>
</gene>
<evidence type="ECO:0000256" key="1">
    <source>
        <dbReference type="SAM" id="Phobius"/>
    </source>
</evidence>
<organism evidence="2 3">
    <name type="scientific">Thermogemmata fonticola</name>
    <dbReference type="NCBI Taxonomy" id="2755323"/>
    <lineage>
        <taxon>Bacteria</taxon>
        <taxon>Pseudomonadati</taxon>
        <taxon>Planctomycetota</taxon>
        <taxon>Planctomycetia</taxon>
        <taxon>Gemmatales</taxon>
        <taxon>Gemmataceae</taxon>
        <taxon>Thermogemmata</taxon>
    </lineage>
</organism>
<dbReference type="RefSeq" id="WP_194537553.1">
    <property type="nucleotide sequence ID" value="NZ_JACEFB010000004.1"/>
</dbReference>
<comment type="caution">
    <text evidence="2">The sequence shown here is derived from an EMBL/GenBank/DDBJ whole genome shotgun (WGS) entry which is preliminary data.</text>
</comment>
<evidence type="ECO:0000313" key="2">
    <source>
        <dbReference type="EMBL" id="MBA2226128.1"/>
    </source>
</evidence>
<keyword evidence="1" id="KW-0472">Membrane</keyword>
<protein>
    <submittedName>
        <fullName evidence="2">Uncharacterized protein</fullName>
    </submittedName>
</protein>